<feature type="compositionally biased region" description="Pro residues" evidence="1">
    <location>
        <begin position="35"/>
        <end position="53"/>
    </location>
</feature>
<feature type="transmembrane region" description="Helical" evidence="2">
    <location>
        <begin position="105"/>
        <end position="127"/>
    </location>
</feature>
<evidence type="ECO:0000256" key="2">
    <source>
        <dbReference type="SAM" id="Phobius"/>
    </source>
</evidence>
<accession>A0A1I3V3I1</accession>
<dbReference type="EMBL" id="FOSG01000002">
    <property type="protein sequence ID" value="SFJ89670.1"/>
    <property type="molecule type" value="Genomic_DNA"/>
</dbReference>
<sequence>MSQPPPGQPPHDGFGPPQYPGGQPQQPQQPQQQPQQPPPPPQAGPSQAPPPGYGGPAAYPQGGQSGYAYPQGGQPPQQPYGQPNPYAAYPPPPQGGGPKGAKGRAALIVGGAVVALALIGGGVYLAVDDGEPGAAATVSPSPSASSEPAQETEEPVEPTPEETAEDPLDDYEPTDEPAGEPPAGNDFRGQWQGEGARTLTVGKAFESGEAEGKNSVSWIEFGGDGICVGIGENQSRGYRMALKCGEGDDEEYIAGTASKTSDGESIKIKWDDGGGTDTLDWIGDDNLR</sequence>
<feature type="compositionally biased region" description="Low complexity" evidence="1">
    <location>
        <begin position="132"/>
        <end position="149"/>
    </location>
</feature>
<dbReference type="OrthoDB" id="4306118at2"/>
<feature type="compositionally biased region" description="Low complexity" evidence="1">
    <location>
        <begin position="20"/>
        <end position="34"/>
    </location>
</feature>
<feature type="compositionally biased region" description="Low complexity" evidence="1">
    <location>
        <begin position="56"/>
        <end position="87"/>
    </location>
</feature>
<reference evidence="4" key="1">
    <citation type="submission" date="2016-10" db="EMBL/GenBank/DDBJ databases">
        <authorList>
            <person name="Varghese N."/>
            <person name="Submissions S."/>
        </authorList>
    </citation>
    <scope>NUCLEOTIDE SEQUENCE [LARGE SCALE GENOMIC DNA]</scope>
    <source>
        <strain evidence="4">PL19</strain>
    </source>
</reference>
<evidence type="ECO:0000256" key="1">
    <source>
        <dbReference type="SAM" id="MobiDB-lite"/>
    </source>
</evidence>
<evidence type="ECO:0000313" key="4">
    <source>
        <dbReference type="Proteomes" id="UP000198928"/>
    </source>
</evidence>
<keyword evidence="4" id="KW-1185">Reference proteome</keyword>
<feature type="region of interest" description="Disordered" evidence="1">
    <location>
        <begin position="1"/>
        <end position="103"/>
    </location>
</feature>
<keyword evidence="2" id="KW-0472">Membrane</keyword>
<evidence type="ECO:0000313" key="3">
    <source>
        <dbReference type="EMBL" id="SFJ89670.1"/>
    </source>
</evidence>
<protein>
    <submittedName>
        <fullName evidence="3">Uncharacterized protein</fullName>
    </submittedName>
</protein>
<keyword evidence="2" id="KW-0812">Transmembrane</keyword>
<organism evidence="3 4">
    <name type="scientific">Streptomyces pini</name>
    <dbReference type="NCBI Taxonomy" id="1520580"/>
    <lineage>
        <taxon>Bacteria</taxon>
        <taxon>Bacillati</taxon>
        <taxon>Actinomycetota</taxon>
        <taxon>Actinomycetes</taxon>
        <taxon>Kitasatosporales</taxon>
        <taxon>Streptomycetaceae</taxon>
        <taxon>Streptomyces</taxon>
    </lineage>
</organism>
<feature type="region of interest" description="Disordered" evidence="1">
    <location>
        <begin position="132"/>
        <end position="195"/>
    </location>
</feature>
<name>A0A1I3V3I1_9ACTN</name>
<dbReference type="Proteomes" id="UP000198928">
    <property type="component" value="Unassembled WGS sequence"/>
</dbReference>
<gene>
    <name evidence="3" type="ORF">SAMN05192584_102106</name>
</gene>
<proteinExistence type="predicted"/>
<dbReference type="AlphaFoldDB" id="A0A1I3V3I1"/>
<dbReference type="RefSeq" id="WP_093847626.1">
    <property type="nucleotide sequence ID" value="NZ_FOSG01000002.1"/>
</dbReference>
<feature type="compositionally biased region" description="Acidic residues" evidence="1">
    <location>
        <begin position="150"/>
        <end position="178"/>
    </location>
</feature>
<keyword evidence="2" id="KW-1133">Transmembrane helix</keyword>